<feature type="transmembrane region" description="Helical" evidence="1">
    <location>
        <begin position="5"/>
        <end position="23"/>
    </location>
</feature>
<reference evidence="3" key="1">
    <citation type="submission" date="2017-02" db="EMBL/GenBank/DDBJ databases">
        <authorList>
            <person name="Varghese N."/>
            <person name="Submissions S."/>
        </authorList>
    </citation>
    <scope>NUCLEOTIDE SEQUENCE [LARGE SCALE GENOMIC DNA]</scope>
    <source>
        <strain evidence="3">DSM 15739</strain>
    </source>
</reference>
<evidence type="ECO:0000256" key="1">
    <source>
        <dbReference type="SAM" id="Phobius"/>
    </source>
</evidence>
<evidence type="ECO:0000313" key="3">
    <source>
        <dbReference type="Proteomes" id="UP000189941"/>
    </source>
</evidence>
<organism evidence="2 3">
    <name type="scientific">Globicatella sulfidifaciens DSM 15739</name>
    <dbReference type="NCBI Taxonomy" id="1121925"/>
    <lineage>
        <taxon>Bacteria</taxon>
        <taxon>Bacillati</taxon>
        <taxon>Bacillota</taxon>
        <taxon>Bacilli</taxon>
        <taxon>Lactobacillales</taxon>
        <taxon>Aerococcaceae</taxon>
        <taxon>Globicatella</taxon>
    </lineage>
</organism>
<dbReference type="RefSeq" id="WP_078756165.1">
    <property type="nucleotide sequence ID" value="NZ_FUWO01000012.1"/>
</dbReference>
<keyword evidence="1" id="KW-0472">Membrane</keyword>
<feature type="transmembrane region" description="Helical" evidence="1">
    <location>
        <begin position="29"/>
        <end position="46"/>
    </location>
</feature>
<dbReference type="AlphaFoldDB" id="A0A1T4MHE1"/>
<dbReference type="Proteomes" id="UP000189941">
    <property type="component" value="Unassembled WGS sequence"/>
</dbReference>
<protein>
    <submittedName>
        <fullName evidence="2">Uncharacterized protein</fullName>
    </submittedName>
</protein>
<keyword evidence="1" id="KW-1133">Transmembrane helix</keyword>
<keyword evidence="1" id="KW-0812">Transmembrane</keyword>
<dbReference type="EMBL" id="FUWO01000012">
    <property type="protein sequence ID" value="SJZ66510.1"/>
    <property type="molecule type" value="Genomic_DNA"/>
</dbReference>
<sequence>MKNKIAYFFLTIGVIDTLDFLFFKFRNLTFGNILFPYLVFIILRFIPWNKILNNLFNIDSTENNILFQKGNKHESD</sequence>
<evidence type="ECO:0000313" key="2">
    <source>
        <dbReference type="EMBL" id="SJZ66510.1"/>
    </source>
</evidence>
<gene>
    <name evidence="2" type="ORF">SAMN02746011_01432</name>
</gene>
<name>A0A1T4MHE1_9LACT</name>
<proteinExistence type="predicted"/>
<accession>A0A1T4MHE1</accession>
<keyword evidence="3" id="KW-1185">Reference proteome</keyword>